<dbReference type="SUPFAM" id="SSF58104">
    <property type="entry name" value="Methyl-accepting chemotaxis protein (MCP) signaling domain"/>
    <property type="match status" value="1"/>
</dbReference>
<accession>A0A223KL13</accession>
<evidence type="ECO:0000256" key="6">
    <source>
        <dbReference type="PROSITE-ProRule" id="PRU00284"/>
    </source>
</evidence>
<keyword evidence="4 6" id="KW-0807">Transducer</keyword>
<dbReference type="Pfam" id="PF00015">
    <property type="entry name" value="MCPsignal"/>
    <property type="match status" value="1"/>
</dbReference>
<dbReference type="PANTHER" id="PTHR32089">
    <property type="entry name" value="METHYL-ACCEPTING CHEMOTAXIS PROTEIN MCPB"/>
    <property type="match status" value="1"/>
</dbReference>
<evidence type="ECO:0000259" key="8">
    <source>
        <dbReference type="PROSITE" id="PS50111"/>
    </source>
</evidence>
<evidence type="ECO:0000256" key="4">
    <source>
        <dbReference type="ARBA" id="ARBA00023224"/>
    </source>
</evidence>
<keyword evidence="7" id="KW-0812">Transmembrane</keyword>
<dbReference type="Proteomes" id="UP000215224">
    <property type="component" value="Chromosome"/>
</dbReference>
<evidence type="ECO:0000259" key="9">
    <source>
        <dbReference type="PROSITE" id="PS50885"/>
    </source>
</evidence>
<dbReference type="SMART" id="SM00304">
    <property type="entry name" value="HAMP"/>
    <property type="match status" value="1"/>
</dbReference>
<dbReference type="CDD" id="cd11386">
    <property type="entry name" value="MCP_signal"/>
    <property type="match status" value="1"/>
</dbReference>
<gene>
    <name evidence="10" type="ORF">BC6307_02225</name>
</gene>
<proteinExistence type="inferred from homology"/>
<evidence type="ECO:0000313" key="10">
    <source>
        <dbReference type="EMBL" id="AST90180.1"/>
    </source>
</evidence>
<keyword evidence="7" id="KW-1133">Transmembrane helix</keyword>
<protein>
    <recommendedName>
        <fullName evidence="12">Methyl-accepting chemotaxis protein</fullName>
    </recommendedName>
</protein>
<keyword evidence="11" id="KW-1185">Reference proteome</keyword>
<keyword evidence="2" id="KW-1003">Cell membrane</keyword>
<feature type="transmembrane region" description="Helical" evidence="7">
    <location>
        <begin position="39"/>
        <end position="61"/>
    </location>
</feature>
<dbReference type="Gene3D" id="6.10.340.10">
    <property type="match status" value="1"/>
</dbReference>
<dbReference type="KEGG" id="bcoh:BC6307_02225"/>
<keyword evidence="3 7" id="KW-0472">Membrane</keyword>
<dbReference type="SMART" id="SM00283">
    <property type="entry name" value="MA"/>
    <property type="match status" value="1"/>
</dbReference>
<comment type="subcellular location">
    <subcellularLocation>
        <location evidence="1">Cell membrane</location>
    </subcellularLocation>
</comment>
<name>A0A223KL13_9BACI</name>
<dbReference type="GO" id="GO:0005886">
    <property type="term" value="C:plasma membrane"/>
    <property type="evidence" value="ECO:0007669"/>
    <property type="project" value="UniProtKB-SubCell"/>
</dbReference>
<dbReference type="PROSITE" id="PS50885">
    <property type="entry name" value="HAMP"/>
    <property type="match status" value="1"/>
</dbReference>
<dbReference type="RefSeq" id="WP_066414992.1">
    <property type="nucleotide sequence ID" value="NZ_CP018866.1"/>
</dbReference>
<dbReference type="GO" id="GO:0007165">
    <property type="term" value="P:signal transduction"/>
    <property type="evidence" value="ECO:0007669"/>
    <property type="project" value="UniProtKB-KW"/>
</dbReference>
<evidence type="ECO:0000256" key="5">
    <source>
        <dbReference type="ARBA" id="ARBA00029447"/>
    </source>
</evidence>
<evidence type="ECO:0008006" key="12">
    <source>
        <dbReference type="Google" id="ProtNLM"/>
    </source>
</evidence>
<evidence type="ECO:0000256" key="2">
    <source>
        <dbReference type="ARBA" id="ARBA00022475"/>
    </source>
</evidence>
<evidence type="ECO:0000313" key="11">
    <source>
        <dbReference type="Proteomes" id="UP000215224"/>
    </source>
</evidence>
<dbReference type="InterPro" id="IPR004089">
    <property type="entry name" value="MCPsignal_dom"/>
</dbReference>
<reference evidence="10 11" key="1">
    <citation type="submission" date="2016-12" db="EMBL/GenBank/DDBJ databases">
        <title>The whole genome sequencing and assembly of Bacillus cohnii DSM 6307T strain.</title>
        <authorList>
            <person name="Lee Y.-J."/>
            <person name="Yi H."/>
            <person name="Bahn Y.-S."/>
            <person name="Kim J.F."/>
            <person name="Lee D.-W."/>
        </authorList>
    </citation>
    <scope>NUCLEOTIDE SEQUENCE [LARGE SCALE GENOMIC DNA]</scope>
    <source>
        <strain evidence="10 11">DSM 6307</strain>
    </source>
</reference>
<dbReference type="STRING" id="1314751.GCA_001591425_01829"/>
<dbReference type="InterPro" id="IPR003660">
    <property type="entry name" value="HAMP_dom"/>
</dbReference>
<comment type="similarity">
    <text evidence="5">Belongs to the methyl-accepting chemotaxis (MCP) protein family.</text>
</comment>
<dbReference type="AlphaFoldDB" id="A0A223KL13"/>
<feature type="domain" description="HAMP" evidence="9">
    <location>
        <begin position="58"/>
        <end position="111"/>
    </location>
</feature>
<dbReference type="PROSITE" id="PS50111">
    <property type="entry name" value="CHEMOTAXIS_TRANSDUC_2"/>
    <property type="match status" value="1"/>
</dbReference>
<dbReference type="PANTHER" id="PTHR32089:SF114">
    <property type="entry name" value="METHYL-ACCEPTING CHEMOTAXIS PROTEIN MCPB"/>
    <property type="match status" value="1"/>
</dbReference>
<organism evidence="10 11">
    <name type="scientific">Sutcliffiella cohnii</name>
    <dbReference type="NCBI Taxonomy" id="33932"/>
    <lineage>
        <taxon>Bacteria</taxon>
        <taxon>Bacillati</taxon>
        <taxon>Bacillota</taxon>
        <taxon>Bacilli</taxon>
        <taxon>Bacillales</taxon>
        <taxon>Bacillaceae</taxon>
        <taxon>Sutcliffiella</taxon>
    </lineage>
</organism>
<dbReference type="EMBL" id="CP018866">
    <property type="protein sequence ID" value="AST90180.1"/>
    <property type="molecule type" value="Genomic_DNA"/>
</dbReference>
<sequence length="416" mass="44639">MKNFRWTVAKKLYAGFIAVVLVQGIFIMLLSSVSFVEGAIFLLVGLIIGLSIAFVVARMITKPLEIVNKGMKEVAEGNLTIDPIEVKTNDEIRDLALSFNTMGTNLANLIRKVLVASETVAASSQQLLASSEQTSKAAEQITEVIQEIAAGSDNQVESALTANDSIIHIAKGMEQASNSIVTVSTYSAETNIKAEEGNKIVMDTVAQMSIVQERVSEIATIISSLGERSREIGVIVDVISKVASQTNLLALNAAIEAARAGEHGRGFAVVADEVRKLAEESNDATEQIRVVIEKVREEINQVSLSMNAGTNSVKVGIEKVNETGKSFQEIRTMIAGITSQAEDVSAIAERVSTSTEQMVQQMADITNVSEKSAHNSQMVAASAEEQNASMEEIAASANALSHMAQELQEHISIFRV</sequence>
<evidence type="ECO:0000256" key="3">
    <source>
        <dbReference type="ARBA" id="ARBA00023136"/>
    </source>
</evidence>
<dbReference type="Gene3D" id="1.10.287.950">
    <property type="entry name" value="Methyl-accepting chemotaxis protein"/>
    <property type="match status" value="1"/>
</dbReference>
<feature type="domain" description="Methyl-accepting transducer" evidence="8">
    <location>
        <begin position="130"/>
        <end position="366"/>
    </location>
</feature>
<dbReference type="CDD" id="cd06225">
    <property type="entry name" value="HAMP"/>
    <property type="match status" value="1"/>
</dbReference>
<feature type="transmembrane region" description="Helical" evidence="7">
    <location>
        <begin position="12"/>
        <end position="33"/>
    </location>
</feature>
<evidence type="ECO:0000256" key="7">
    <source>
        <dbReference type="SAM" id="Phobius"/>
    </source>
</evidence>
<evidence type="ECO:0000256" key="1">
    <source>
        <dbReference type="ARBA" id="ARBA00004236"/>
    </source>
</evidence>
<dbReference type="Pfam" id="PF00672">
    <property type="entry name" value="HAMP"/>
    <property type="match status" value="1"/>
</dbReference>